<dbReference type="EMBL" id="JAZHYN010000011">
    <property type="protein sequence ID" value="MEF3366028.1"/>
    <property type="molecule type" value="Genomic_DNA"/>
</dbReference>
<feature type="transmembrane region" description="Helical" evidence="14">
    <location>
        <begin position="15"/>
        <end position="33"/>
    </location>
</feature>
<proteinExistence type="inferred from homology"/>
<keyword evidence="18" id="KW-1185">Reference proteome</keyword>
<feature type="transmembrane region" description="Helical" evidence="14">
    <location>
        <begin position="189"/>
        <end position="215"/>
    </location>
</feature>
<feature type="transmembrane region" description="Helical" evidence="14">
    <location>
        <begin position="141"/>
        <end position="159"/>
    </location>
</feature>
<accession>A0ABU7XF66</accession>
<dbReference type="GO" id="GO:0006508">
    <property type="term" value="P:proteolysis"/>
    <property type="evidence" value="ECO:0007669"/>
    <property type="project" value="UniProtKB-KW"/>
</dbReference>
<evidence type="ECO:0000256" key="7">
    <source>
        <dbReference type="ARBA" id="ARBA00022737"/>
    </source>
</evidence>
<reference evidence="17 18" key="1">
    <citation type="submission" date="2024-02" db="EMBL/GenBank/DDBJ databases">
        <authorList>
            <person name="Grouzdev D."/>
        </authorList>
    </citation>
    <scope>NUCLEOTIDE SEQUENCE [LARGE SCALE GENOMIC DNA]</scope>
    <source>
        <strain evidence="17 18">9N</strain>
    </source>
</reference>
<evidence type="ECO:0000313" key="17">
    <source>
        <dbReference type="EMBL" id="MEF3366028.1"/>
    </source>
</evidence>
<evidence type="ECO:0000256" key="6">
    <source>
        <dbReference type="ARBA" id="ARBA00022723"/>
    </source>
</evidence>
<dbReference type="PROSITE" id="PS51371">
    <property type="entry name" value="CBS"/>
    <property type="match status" value="1"/>
</dbReference>
<keyword evidence="13 14" id="KW-0472">Membrane</keyword>
<name>A0ABU7XF66_9HYPH</name>
<keyword evidence="7" id="KW-0677">Repeat</keyword>
<dbReference type="Gene3D" id="3.10.580.10">
    <property type="entry name" value="CBS-domain"/>
    <property type="match status" value="1"/>
</dbReference>
<dbReference type="CDD" id="cd06164">
    <property type="entry name" value="S2P-M50_SpoIVFB_CBS"/>
    <property type="match status" value="1"/>
</dbReference>
<keyword evidence="5 14" id="KW-0812">Transmembrane</keyword>
<dbReference type="Pfam" id="PF00571">
    <property type="entry name" value="CBS"/>
    <property type="match status" value="2"/>
</dbReference>
<keyword evidence="9 14" id="KW-0862">Zinc</keyword>
<comment type="caution">
    <text evidence="17">The sequence shown here is derived from an EMBL/GenBank/DDBJ whole genome shotgun (WGS) entry which is preliminary data.</text>
</comment>
<evidence type="ECO:0000256" key="13">
    <source>
        <dbReference type="ARBA" id="ARBA00023136"/>
    </source>
</evidence>
<evidence type="ECO:0000313" key="18">
    <source>
        <dbReference type="Proteomes" id="UP001350748"/>
    </source>
</evidence>
<gene>
    <name evidence="17" type="ORF">V3H18_05710</name>
</gene>
<dbReference type="InterPro" id="IPR008915">
    <property type="entry name" value="Peptidase_M50"/>
</dbReference>
<comment type="similarity">
    <text evidence="2 14">Belongs to the peptidase M50B family.</text>
</comment>
<evidence type="ECO:0000256" key="14">
    <source>
        <dbReference type="PIRNR" id="PIRNR006404"/>
    </source>
</evidence>
<evidence type="ECO:0000256" key="3">
    <source>
        <dbReference type="ARBA" id="ARBA00022475"/>
    </source>
</evidence>
<dbReference type="SUPFAM" id="SSF54631">
    <property type="entry name" value="CBS-domain pair"/>
    <property type="match status" value="1"/>
</dbReference>
<dbReference type="PIRSF" id="PIRSF006404">
    <property type="entry name" value="UCP006404_Pept_M50_CBS"/>
    <property type="match status" value="1"/>
</dbReference>
<feature type="transmembrane region" description="Helical" evidence="14">
    <location>
        <begin position="45"/>
        <end position="63"/>
    </location>
</feature>
<sequence length="370" mass="39244">MRWSLTLGTFMGTAVRIHVTFLLLLAWIGFAAYHRGGIDAARDSLLFIVAIFTCVVLHEFGHILMARRFGIVSPVITLLPIGGVADMNKMPDKPGQELLIALAGPAVNIVIAVLLILFLGAANVSEAIEISNPSVGLLQRLAAVNIFLALFNLIPAFPMDGGRVLRAALSMWLGKARATRIAAQIGQGFAFLLGFAGLFGNPLLLFIAIFVYIAAAGEAQMTDMFEAARGLRAGDAMETSIAAIPRAATVREAVDTLLATSQDEFPVVDASGRLAGFLSRPDIVSALRASDPGGPIAPFMRQDAAAIGMGENIDAALPKLTEGSAVGVTDSEGRLVGLLTRQSLAEIMMIRDVRPDWRFARPSDNPPTVA</sequence>
<dbReference type="RefSeq" id="WP_332080994.1">
    <property type="nucleotide sequence ID" value="NZ_JAZHYN010000011.1"/>
</dbReference>
<dbReference type="Pfam" id="PF02163">
    <property type="entry name" value="Peptidase_M50"/>
    <property type="match status" value="2"/>
</dbReference>
<comment type="cofactor">
    <cofactor evidence="14">
        <name>Zn(2+)</name>
        <dbReference type="ChEBI" id="CHEBI:29105"/>
    </cofactor>
    <text evidence="14">Binds 1 zinc ion per subunit.</text>
</comment>
<dbReference type="InterPro" id="IPR016483">
    <property type="entry name" value="UCP006404_Pept_M50_CBS"/>
</dbReference>
<evidence type="ECO:0000256" key="4">
    <source>
        <dbReference type="ARBA" id="ARBA00022670"/>
    </source>
</evidence>
<feature type="domain" description="CBS" evidence="16">
    <location>
        <begin position="237"/>
        <end position="296"/>
    </location>
</feature>
<evidence type="ECO:0000256" key="12">
    <source>
        <dbReference type="ARBA" id="ARBA00023122"/>
    </source>
</evidence>
<evidence type="ECO:0000256" key="5">
    <source>
        <dbReference type="ARBA" id="ARBA00022692"/>
    </source>
</evidence>
<dbReference type="InterPro" id="IPR046342">
    <property type="entry name" value="CBS_dom_sf"/>
</dbReference>
<dbReference type="SMART" id="SM00116">
    <property type="entry name" value="CBS"/>
    <property type="match status" value="1"/>
</dbReference>
<dbReference type="PANTHER" id="PTHR39188:SF3">
    <property type="entry name" value="STAGE IV SPORULATION PROTEIN FB"/>
    <property type="match status" value="1"/>
</dbReference>
<dbReference type="Proteomes" id="UP001350748">
    <property type="component" value="Unassembled WGS sequence"/>
</dbReference>
<comment type="subcellular location">
    <subcellularLocation>
        <location evidence="1 14">Cell membrane</location>
        <topology evidence="1 14">Multi-pass membrane protein</topology>
    </subcellularLocation>
</comment>
<keyword evidence="11 14" id="KW-0482">Metalloprotease</keyword>
<evidence type="ECO:0000256" key="9">
    <source>
        <dbReference type="ARBA" id="ARBA00022833"/>
    </source>
</evidence>
<keyword evidence="8 14" id="KW-0378">Hydrolase</keyword>
<evidence type="ECO:0000256" key="10">
    <source>
        <dbReference type="ARBA" id="ARBA00022989"/>
    </source>
</evidence>
<dbReference type="PANTHER" id="PTHR39188">
    <property type="entry name" value="MEMBRANE-ASSOCIATED ZINC METALLOPROTEASE M50B"/>
    <property type="match status" value="1"/>
</dbReference>
<evidence type="ECO:0000256" key="15">
    <source>
        <dbReference type="PROSITE-ProRule" id="PRU00703"/>
    </source>
</evidence>
<keyword evidence="12 15" id="KW-0129">CBS domain</keyword>
<evidence type="ECO:0000256" key="1">
    <source>
        <dbReference type="ARBA" id="ARBA00004651"/>
    </source>
</evidence>
<evidence type="ECO:0000256" key="8">
    <source>
        <dbReference type="ARBA" id="ARBA00022801"/>
    </source>
</evidence>
<evidence type="ECO:0000256" key="11">
    <source>
        <dbReference type="ARBA" id="ARBA00023049"/>
    </source>
</evidence>
<keyword evidence="6 14" id="KW-0479">Metal-binding</keyword>
<keyword evidence="4 14" id="KW-0645">Protease</keyword>
<keyword evidence="3 14" id="KW-1003">Cell membrane</keyword>
<organism evidence="17 18">
    <name type="scientific">Methylocystis borbori</name>
    <dbReference type="NCBI Taxonomy" id="3118750"/>
    <lineage>
        <taxon>Bacteria</taxon>
        <taxon>Pseudomonadati</taxon>
        <taxon>Pseudomonadota</taxon>
        <taxon>Alphaproteobacteria</taxon>
        <taxon>Hyphomicrobiales</taxon>
        <taxon>Methylocystaceae</taxon>
        <taxon>Methylocystis</taxon>
    </lineage>
</organism>
<keyword evidence="10 14" id="KW-1133">Transmembrane helix</keyword>
<protein>
    <recommendedName>
        <fullName evidence="14">Zinc metalloprotease</fullName>
    </recommendedName>
</protein>
<dbReference type="InterPro" id="IPR000644">
    <property type="entry name" value="CBS_dom"/>
</dbReference>
<evidence type="ECO:0000256" key="2">
    <source>
        <dbReference type="ARBA" id="ARBA00007931"/>
    </source>
</evidence>
<dbReference type="GO" id="GO:0008233">
    <property type="term" value="F:peptidase activity"/>
    <property type="evidence" value="ECO:0007669"/>
    <property type="project" value="UniProtKB-KW"/>
</dbReference>
<feature type="transmembrane region" description="Helical" evidence="14">
    <location>
        <begin position="98"/>
        <end position="121"/>
    </location>
</feature>
<evidence type="ECO:0000259" key="16">
    <source>
        <dbReference type="PROSITE" id="PS51371"/>
    </source>
</evidence>